<accession>A0A835ZB58</accession>
<keyword evidence="9" id="KW-1185">Reference proteome</keyword>
<dbReference type="Pfam" id="PF01902">
    <property type="entry name" value="Diphthami_syn_2"/>
    <property type="match status" value="2"/>
</dbReference>
<reference evidence="8" key="1">
    <citation type="submission" date="2021-02" db="EMBL/GenBank/DDBJ databases">
        <title>First Annotated Genome of the Yellow-green Alga Tribonema minus.</title>
        <authorList>
            <person name="Mahan K.M."/>
        </authorList>
    </citation>
    <scope>NUCLEOTIDE SEQUENCE</scope>
    <source>
        <strain evidence="8">UTEX B ZZ1240</strain>
    </source>
</reference>
<keyword evidence="6" id="KW-0472">Membrane</keyword>
<evidence type="ECO:0000256" key="5">
    <source>
        <dbReference type="ARBA" id="ARBA00048108"/>
    </source>
</evidence>
<feature type="transmembrane region" description="Helical" evidence="6">
    <location>
        <begin position="301"/>
        <end position="324"/>
    </location>
</feature>
<evidence type="ECO:0000256" key="6">
    <source>
        <dbReference type="SAM" id="Phobius"/>
    </source>
</evidence>
<dbReference type="Gene3D" id="3.40.50.620">
    <property type="entry name" value="HUPs"/>
    <property type="match status" value="1"/>
</dbReference>
<feature type="transmembrane region" description="Helical" evidence="6">
    <location>
        <begin position="246"/>
        <end position="266"/>
    </location>
</feature>
<dbReference type="InterPro" id="IPR014729">
    <property type="entry name" value="Rossmann-like_a/b/a_fold"/>
</dbReference>
<gene>
    <name evidence="8" type="ORF">JKP88DRAFT_353265</name>
</gene>
<comment type="caution">
    <text evidence="8">The sequence shown here is derived from an EMBL/GenBank/DDBJ whole genome shotgun (WGS) entry which is preliminary data.</text>
</comment>
<sequence length="366" mass="39307">MASPYTLHSWSGGKDSALSLHHAMTEGGAKDVTLITAISEDGERTRSHAICLPLMRQQADAVGCKIEFYSASWASYEEEFIKILSKHRAAGAITAYFGDIDLDPNRKWEEKRQRAAAQERRIGSARSHGRQSAVCAAAGLAARLPLWGRDRRAVAQDFIARGFRAVVCCVNGSRLDASFAGREFDQRFLDDLPRGVCPCGEGGEFHTFVYDGPNFGAPVRVRRAEKYDVPTSIALAHAWIAAATRALWLCQALSGAAFFLVGGARAQRRRRCRRRSVHRFLGGADMQAADLAAGEYAPHSAAAALAAAVALLLVALGAAALAAMRFVPRSAGAAVVARRFESKSESAARAAAEPNDHIAALSAANW</sequence>
<feature type="domain" description="Diphthamide synthase" evidence="7">
    <location>
        <begin position="124"/>
        <end position="228"/>
    </location>
</feature>
<proteinExistence type="predicted"/>
<feature type="domain" description="Diphthamide synthase" evidence="7">
    <location>
        <begin position="10"/>
        <end position="111"/>
    </location>
</feature>
<dbReference type="InterPro" id="IPR002761">
    <property type="entry name" value="Diphthami_syn_dom"/>
</dbReference>
<name>A0A835ZB58_9STRA</name>
<dbReference type="CDD" id="cd01994">
    <property type="entry name" value="AANH_PF0828-like"/>
    <property type="match status" value="1"/>
</dbReference>
<evidence type="ECO:0000313" key="9">
    <source>
        <dbReference type="Proteomes" id="UP000664859"/>
    </source>
</evidence>
<dbReference type="SUPFAM" id="SSF52402">
    <property type="entry name" value="Adenine nucleotide alpha hydrolases-like"/>
    <property type="match status" value="1"/>
</dbReference>
<evidence type="ECO:0000256" key="4">
    <source>
        <dbReference type="ARBA" id="ARBA00031552"/>
    </source>
</evidence>
<evidence type="ECO:0000256" key="2">
    <source>
        <dbReference type="ARBA" id="ARBA00018426"/>
    </source>
</evidence>
<evidence type="ECO:0000256" key="1">
    <source>
        <dbReference type="ARBA" id="ARBA00012089"/>
    </source>
</evidence>
<dbReference type="Proteomes" id="UP000664859">
    <property type="component" value="Unassembled WGS sequence"/>
</dbReference>
<dbReference type="OrthoDB" id="686384at2759"/>
<comment type="catalytic activity">
    <reaction evidence="5">
        <text>diphthine-[translation elongation factor 2] + NH4(+) + ATP = diphthamide-[translation elongation factor 2] + AMP + diphosphate + H(+)</text>
        <dbReference type="Rhea" id="RHEA:19753"/>
        <dbReference type="Rhea" id="RHEA-COMP:10172"/>
        <dbReference type="Rhea" id="RHEA-COMP:10174"/>
        <dbReference type="ChEBI" id="CHEBI:15378"/>
        <dbReference type="ChEBI" id="CHEBI:16692"/>
        <dbReference type="ChEBI" id="CHEBI:28938"/>
        <dbReference type="ChEBI" id="CHEBI:30616"/>
        <dbReference type="ChEBI" id="CHEBI:33019"/>
        <dbReference type="ChEBI" id="CHEBI:82696"/>
        <dbReference type="ChEBI" id="CHEBI:456215"/>
        <dbReference type="EC" id="6.3.1.14"/>
    </reaction>
</comment>
<dbReference type="EC" id="6.3.1.14" evidence="1"/>
<dbReference type="AlphaFoldDB" id="A0A835ZB58"/>
<dbReference type="GO" id="GO:0017178">
    <property type="term" value="F:diphthine-ammonia ligase activity"/>
    <property type="evidence" value="ECO:0007669"/>
    <property type="project" value="UniProtKB-EC"/>
</dbReference>
<evidence type="ECO:0000256" key="3">
    <source>
        <dbReference type="ARBA" id="ARBA00029814"/>
    </source>
</evidence>
<keyword evidence="6" id="KW-0812">Transmembrane</keyword>
<dbReference type="EMBL" id="JAFCMP010000060">
    <property type="protein sequence ID" value="KAG5188932.1"/>
    <property type="molecule type" value="Genomic_DNA"/>
</dbReference>
<evidence type="ECO:0000313" key="8">
    <source>
        <dbReference type="EMBL" id="KAG5188932.1"/>
    </source>
</evidence>
<evidence type="ECO:0000259" key="7">
    <source>
        <dbReference type="Pfam" id="PF01902"/>
    </source>
</evidence>
<protein>
    <recommendedName>
        <fullName evidence="2">Diphthine--ammonia ligase</fullName>
        <ecNumber evidence="1">6.3.1.14</ecNumber>
    </recommendedName>
    <alternativeName>
        <fullName evidence="3">Diphthamide synthase</fullName>
    </alternativeName>
    <alternativeName>
        <fullName evidence="4">Diphthamide synthetase</fullName>
    </alternativeName>
</protein>
<dbReference type="Gene3D" id="3.90.1490.10">
    <property type="entry name" value="putative n-type atp pyrophosphatase, domain 2"/>
    <property type="match status" value="1"/>
</dbReference>
<keyword evidence="6" id="KW-1133">Transmembrane helix</keyword>
<organism evidence="8 9">
    <name type="scientific">Tribonema minus</name>
    <dbReference type="NCBI Taxonomy" id="303371"/>
    <lineage>
        <taxon>Eukaryota</taxon>
        <taxon>Sar</taxon>
        <taxon>Stramenopiles</taxon>
        <taxon>Ochrophyta</taxon>
        <taxon>PX clade</taxon>
        <taxon>Xanthophyceae</taxon>
        <taxon>Tribonematales</taxon>
        <taxon>Tribonemataceae</taxon>
        <taxon>Tribonema</taxon>
    </lineage>
</organism>